<dbReference type="EMBL" id="CATOUU010000128">
    <property type="protein sequence ID" value="CAI9917341.1"/>
    <property type="molecule type" value="Genomic_DNA"/>
</dbReference>
<dbReference type="SUPFAM" id="SSF47473">
    <property type="entry name" value="EF-hand"/>
    <property type="match status" value="1"/>
</dbReference>
<dbReference type="Gene3D" id="1.10.238.10">
    <property type="entry name" value="EF-hand"/>
    <property type="match status" value="1"/>
</dbReference>
<sequence>MNLSQINWFYEEPEKTSKRLFDTFSQGKPQISSKSLKTHLNNLKFNPSMQEINDILTEVMEINFGYQEINYELFRNIRISPPTKPNYKLALNVFAEYTKYNCAYIHRGFVTEDAIETALGRENNEHLIDMVTKNMTALCFNSQYKLIGIKELYCFMKQIIPNQWRQWICDQLLKGFEVQLIAEELAEKGFNEVDTIHIVQIIKEKGYQSALPDFLDKTTLNVVHCAV</sequence>
<evidence type="ECO:0000313" key="2">
    <source>
        <dbReference type="EMBL" id="CAI9937733.1"/>
    </source>
</evidence>
<evidence type="ECO:0000313" key="4">
    <source>
        <dbReference type="EMBL" id="CAL6084189.1"/>
    </source>
</evidence>
<dbReference type="EMBL" id="CAXDID020000377">
    <property type="protein sequence ID" value="CAL6084189.1"/>
    <property type="molecule type" value="Genomic_DNA"/>
</dbReference>
<dbReference type="InterPro" id="IPR011992">
    <property type="entry name" value="EF-hand-dom_pair"/>
</dbReference>
<organism evidence="3">
    <name type="scientific">Hexamita inflata</name>
    <dbReference type="NCBI Taxonomy" id="28002"/>
    <lineage>
        <taxon>Eukaryota</taxon>
        <taxon>Metamonada</taxon>
        <taxon>Diplomonadida</taxon>
        <taxon>Hexamitidae</taxon>
        <taxon>Hexamitinae</taxon>
        <taxon>Hexamita</taxon>
    </lineage>
</organism>
<name>A0AA86UWX8_9EUKA</name>
<gene>
    <name evidence="2" type="ORF">HINF_LOCUS25378</name>
    <name evidence="1" type="ORF">HINF_LOCUS4986</name>
    <name evidence="4" type="ORF">HINF_LOCUS62082</name>
    <name evidence="3" type="ORF">HINF_LOCUS62895</name>
    <name evidence="5" type="ORF">HINF_LOCUS64594</name>
    <name evidence="6" type="ORF">HINF_LOCUS75442</name>
</gene>
<dbReference type="EMBL" id="CATOUU010001166">
    <property type="protein sequence ID" value="CAI9975250.1"/>
    <property type="molecule type" value="Genomic_DNA"/>
</dbReference>
<accession>A0AA86UWX8</accession>
<reference evidence="4 7" key="2">
    <citation type="submission" date="2024-07" db="EMBL/GenBank/DDBJ databases">
        <authorList>
            <person name="Akdeniz Z."/>
        </authorList>
    </citation>
    <scope>NUCLEOTIDE SEQUENCE [LARGE SCALE GENOMIC DNA]</scope>
</reference>
<reference evidence="3" key="1">
    <citation type="submission" date="2023-06" db="EMBL/GenBank/DDBJ databases">
        <authorList>
            <person name="Kurt Z."/>
        </authorList>
    </citation>
    <scope>NUCLEOTIDE SEQUENCE</scope>
</reference>
<comment type="caution">
    <text evidence="3">The sequence shown here is derived from an EMBL/GenBank/DDBJ whole genome shotgun (WGS) entry which is preliminary data.</text>
</comment>
<evidence type="ECO:0000313" key="7">
    <source>
        <dbReference type="Proteomes" id="UP001642409"/>
    </source>
</evidence>
<evidence type="ECO:0000313" key="6">
    <source>
        <dbReference type="EMBL" id="CAL6109431.1"/>
    </source>
</evidence>
<keyword evidence="7" id="KW-1185">Reference proteome</keyword>
<dbReference type="Proteomes" id="UP001642409">
    <property type="component" value="Unassembled WGS sequence"/>
</dbReference>
<dbReference type="EMBL" id="CATOUU010000650">
    <property type="protein sequence ID" value="CAI9937733.1"/>
    <property type="molecule type" value="Genomic_DNA"/>
</dbReference>
<proteinExistence type="predicted"/>
<dbReference type="EMBL" id="CAXDID020000668">
    <property type="protein sequence ID" value="CAL6109431.1"/>
    <property type="molecule type" value="Genomic_DNA"/>
</dbReference>
<evidence type="ECO:0000313" key="1">
    <source>
        <dbReference type="EMBL" id="CAI9917341.1"/>
    </source>
</evidence>
<dbReference type="EMBL" id="CAXDID020000415">
    <property type="protein sequence ID" value="CAL6089109.1"/>
    <property type="molecule type" value="Genomic_DNA"/>
</dbReference>
<protein>
    <submittedName>
        <fullName evidence="3">Uncharacterized protein</fullName>
    </submittedName>
</protein>
<evidence type="ECO:0000313" key="5">
    <source>
        <dbReference type="EMBL" id="CAL6089109.1"/>
    </source>
</evidence>
<dbReference type="AlphaFoldDB" id="A0AA86UWX8"/>
<evidence type="ECO:0000313" key="3">
    <source>
        <dbReference type="EMBL" id="CAI9975250.1"/>
    </source>
</evidence>